<dbReference type="SMART" id="SM00717">
    <property type="entry name" value="SANT"/>
    <property type="match status" value="2"/>
</dbReference>
<keyword evidence="11" id="KW-1185">Reference proteome</keyword>
<dbReference type="PANTHER" id="PTHR47995:SF18">
    <property type="entry name" value="TRANSCRIPTION FACTOR MYB65"/>
    <property type="match status" value="1"/>
</dbReference>
<comment type="subcellular location">
    <subcellularLocation>
        <location evidence="1">Nucleus</location>
    </subcellularLocation>
</comment>
<evidence type="ECO:0000256" key="5">
    <source>
        <dbReference type="ARBA" id="ARBA00023163"/>
    </source>
</evidence>
<proteinExistence type="predicted"/>
<dbReference type="Pfam" id="PF00249">
    <property type="entry name" value="Myb_DNA-binding"/>
    <property type="match status" value="2"/>
</dbReference>
<feature type="compositionally biased region" description="Gly residues" evidence="7">
    <location>
        <begin position="446"/>
        <end position="456"/>
    </location>
</feature>
<feature type="compositionally biased region" description="Gly residues" evidence="7">
    <location>
        <begin position="739"/>
        <end position="749"/>
    </location>
</feature>
<dbReference type="AlphaFoldDB" id="A0AAD3HI65"/>
<feature type="compositionally biased region" description="Gly residues" evidence="7">
    <location>
        <begin position="187"/>
        <end position="200"/>
    </location>
</feature>
<evidence type="ECO:0000256" key="6">
    <source>
        <dbReference type="ARBA" id="ARBA00023242"/>
    </source>
</evidence>
<dbReference type="InterPro" id="IPR009057">
    <property type="entry name" value="Homeodomain-like_sf"/>
</dbReference>
<keyword evidence="2" id="KW-0677">Repeat</keyword>
<keyword evidence="5" id="KW-0804">Transcription</keyword>
<feature type="region of interest" description="Disordered" evidence="7">
    <location>
        <begin position="295"/>
        <end position="323"/>
    </location>
</feature>
<feature type="region of interest" description="Disordered" evidence="7">
    <location>
        <begin position="705"/>
        <end position="749"/>
    </location>
</feature>
<evidence type="ECO:0000259" key="9">
    <source>
        <dbReference type="PROSITE" id="PS51294"/>
    </source>
</evidence>
<reference evidence="10 11" key="1">
    <citation type="journal article" date="2021" name="Sci. Rep.">
        <title>Genome sequencing of the multicellular alga Astrephomene provides insights into convergent evolution of germ-soma differentiation.</title>
        <authorList>
            <person name="Yamashita S."/>
            <person name="Yamamoto K."/>
            <person name="Matsuzaki R."/>
            <person name="Suzuki S."/>
            <person name="Yamaguchi H."/>
            <person name="Hirooka S."/>
            <person name="Minakuchi Y."/>
            <person name="Miyagishima S."/>
            <person name="Kawachi M."/>
            <person name="Toyoda A."/>
            <person name="Nozaki H."/>
        </authorList>
    </citation>
    <scope>NUCLEOTIDE SEQUENCE [LARGE SCALE GENOMIC DNA]</scope>
    <source>
        <strain evidence="10 11">NIES-4017</strain>
    </source>
</reference>
<feature type="compositionally biased region" description="Basic and acidic residues" evidence="7">
    <location>
        <begin position="356"/>
        <end position="372"/>
    </location>
</feature>
<feature type="region of interest" description="Disordered" evidence="7">
    <location>
        <begin position="571"/>
        <end position="629"/>
    </location>
</feature>
<feature type="compositionally biased region" description="Gly residues" evidence="7">
    <location>
        <begin position="411"/>
        <end position="426"/>
    </location>
</feature>
<dbReference type="PROSITE" id="PS51294">
    <property type="entry name" value="HTH_MYB"/>
    <property type="match status" value="2"/>
</dbReference>
<feature type="compositionally biased region" description="Basic and acidic residues" evidence="7">
    <location>
        <begin position="457"/>
        <end position="476"/>
    </location>
</feature>
<evidence type="ECO:0000313" key="11">
    <source>
        <dbReference type="Proteomes" id="UP001054857"/>
    </source>
</evidence>
<comment type="caution">
    <text evidence="10">The sequence shown here is derived from an EMBL/GenBank/DDBJ whole genome shotgun (WGS) entry which is preliminary data.</text>
</comment>
<evidence type="ECO:0000256" key="1">
    <source>
        <dbReference type="ARBA" id="ARBA00004123"/>
    </source>
</evidence>
<feature type="domain" description="HTH myb-type" evidence="9">
    <location>
        <begin position="83"/>
        <end position="133"/>
    </location>
</feature>
<sequence>MSGQGLAFPQLPIDYNAAYEMGDDAVGDDTTKGPWTPEEDNILRGLVIHHGPKNWTKIAECIPGRTGKSCRLRWLNQLSPDVKSGPFTFDEDAVILWAHLQYGNKWALIAKHLPGRTDNHIKNRWNCTLKKRYSRMLDQLRTDPTAAVLTVADVAGMMGQRNPGEGRGGPGGGPSLAGWPLGPGPGPMGLGLGQGPGAGPLGPTAQLLAGGGAGPQGPFGAGQPLGAGPMGQLPLGLRDIGGGLGAGGLGPGGMGAAGLGGLGLSLGFGLGGPAGGPGVGGLPQGLQQPLMMLMQPPAGPSPRSRALAAAGLGPGGAPAGAASDQERLARLGPGLGGGAFALYNGPGGDGGGGRGNNEDTRQEGPRGTKRTWEASGNSSEDPGPDEGEDTAAMALEQLAHQRSRGSPRYGGSRGGGGRRSGDTGGDYGRDGSDSGRNGSDAAAGGAANGQGKGARSGGREAGEDEAVGRGRQERRASAPSRAGDGPDGGRRQSNDSSGSDASDDGRRGDGRRQPAGVSGLPNGLAAQIQAALASWPQQPNGRNETGPNLQGLLGGTPLPAAAAAALNTELPPAKLPPLTSHQLQQPQQSVSGSRGPAAGSAGSDMAGDAGSEPAGAAAPPPGGSGLGPGNAGGLAAGGGGGGGGAYGALLVSLPEALMQLSSTLRVVLSAQNLAAAQALVSKLEELAYTLLMQRAAYNFANASEVDGAKEQRQERPPPPQLPQQQQEQQQQQQPAAAAGPGGLVGGLMGGGGGVDPQALAQLLLLGGIS</sequence>
<feature type="compositionally biased region" description="Basic and acidic residues" evidence="7">
    <location>
        <begin position="706"/>
        <end position="715"/>
    </location>
</feature>
<evidence type="ECO:0000256" key="7">
    <source>
        <dbReference type="SAM" id="MobiDB-lite"/>
    </source>
</evidence>
<dbReference type="SUPFAM" id="SSF46689">
    <property type="entry name" value="Homeodomain-like"/>
    <property type="match status" value="1"/>
</dbReference>
<dbReference type="CDD" id="cd00167">
    <property type="entry name" value="SANT"/>
    <property type="match status" value="2"/>
</dbReference>
<dbReference type="Gene3D" id="1.10.10.60">
    <property type="entry name" value="Homeodomain-like"/>
    <property type="match status" value="2"/>
</dbReference>
<feature type="domain" description="Myb-like" evidence="8">
    <location>
        <begin position="79"/>
        <end position="129"/>
    </location>
</feature>
<keyword evidence="3" id="KW-0805">Transcription regulation</keyword>
<feature type="compositionally biased region" description="Gly residues" evidence="7">
    <location>
        <begin position="342"/>
        <end position="355"/>
    </location>
</feature>
<feature type="domain" description="Myb-like" evidence="8">
    <location>
        <begin position="27"/>
        <end position="78"/>
    </location>
</feature>
<gene>
    <name evidence="10" type="ORF">Agub_g3122</name>
</gene>
<dbReference type="GO" id="GO:0003677">
    <property type="term" value="F:DNA binding"/>
    <property type="evidence" value="ECO:0007669"/>
    <property type="project" value="UniProtKB-KW"/>
</dbReference>
<dbReference type="Proteomes" id="UP001054857">
    <property type="component" value="Unassembled WGS sequence"/>
</dbReference>
<feature type="domain" description="HTH myb-type" evidence="9">
    <location>
        <begin position="27"/>
        <end position="82"/>
    </location>
</feature>
<dbReference type="InterPro" id="IPR017930">
    <property type="entry name" value="Myb_dom"/>
</dbReference>
<name>A0AAD3HI65_9CHLO</name>
<dbReference type="EMBL" id="BMAR01000003">
    <property type="protein sequence ID" value="GFR42229.1"/>
    <property type="molecule type" value="Genomic_DNA"/>
</dbReference>
<feature type="compositionally biased region" description="Basic and acidic residues" evidence="7">
    <location>
        <begin position="503"/>
        <end position="512"/>
    </location>
</feature>
<feature type="compositionally biased region" description="Gly residues" evidence="7">
    <location>
        <begin position="165"/>
        <end position="175"/>
    </location>
</feature>
<dbReference type="InterPro" id="IPR001005">
    <property type="entry name" value="SANT/Myb"/>
</dbReference>
<keyword evidence="4" id="KW-0238">DNA-binding</keyword>
<dbReference type="PANTHER" id="PTHR47995">
    <property type="entry name" value="TRANSCRIPTION FACTOR MYB33-RELATED"/>
    <property type="match status" value="1"/>
</dbReference>
<evidence type="ECO:0000313" key="10">
    <source>
        <dbReference type="EMBL" id="GFR42229.1"/>
    </source>
</evidence>
<feature type="region of interest" description="Disordered" evidence="7">
    <location>
        <begin position="158"/>
        <end position="200"/>
    </location>
</feature>
<dbReference type="GO" id="GO:0005634">
    <property type="term" value="C:nucleus"/>
    <property type="evidence" value="ECO:0007669"/>
    <property type="project" value="UniProtKB-SubCell"/>
</dbReference>
<feature type="region of interest" description="Disordered" evidence="7">
    <location>
        <begin position="342"/>
        <end position="556"/>
    </location>
</feature>
<feature type="compositionally biased region" description="Low complexity" evidence="7">
    <location>
        <begin position="295"/>
        <end position="311"/>
    </location>
</feature>
<accession>A0AAD3HI65</accession>
<feature type="compositionally biased region" description="Polar residues" evidence="7">
    <location>
        <begin position="579"/>
        <end position="590"/>
    </location>
</feature>
<feature type="compositionally biased region" description="Low complexity" evidence="7">
    <location>
        <begin position="722"/>
        <end position="738"/>
    </location>
</feature>
<evidence type="ECO:0000256" key="3">
    <source>
        <dbReference type="ARBA" id="ARBA00023015"/>
    </source>
</evidence>
<organism evidence="10 11">
    <name type="scientific">Astrephomene gubernaculifera</name>
    <dbReference type="NCBI Taxonomy" id="47775"/>
    <lineage>
        <taxon>Eukaryota</taxon>
        <taxon>Viridiplantae</taxon>
        <taxon>Chlorophyta</taxon>
        <taxon>core chlorophytes</taxon>
        <taxon>Chlorophyceae</taxon>
        <taxon>CS clade</taxon>
        <taxon>Chlamydomonadales</taxon>
        <taxon>Astrephomenaceae</taxon>
        <taxon>Astrephomene</taxon>
    </lineage>
</organism>
<feature type="compositionally biased region" description="Low complexity" evidence="7">
    <location>
        <begin position="545"/>
        <end position="556"/>
    </location>
</feature>
<keyword evidence="6" id="KW-0539">Nucleus</keyword>
<feature type="compositionally biased region" description="Low complexity" evidence="7">
    <location>
        <begin position="591"/>
        <end position="617"/>
    </location>
</feature>
<evidence type="ECO:0000256" key="4">
    <source>
        <dbReference type="ARBA" id="ARBA00023125"/>
    </source>
</evidence>
<protein>
    <submittedName>
        <fullName evidence="10">Uncharacterized protein</fullName>
    </submittedName>
</protein>
<feature type="compositionally biased region" description="Low complexity" evidence="7">
    <location>
        <begin position="434"/>
        <end position="445"/>
    </location>
</feature>
<dbReference type="PROSITE" id="PS50090">
    <property type="entry name" value="MYB_LIKE"/>
    <property type="match status" value="2"/>
</dbReference>
<dbReference type="FunFam" id="1.10.10.60:FF:000060">
    <property type="entry name" value="MYB transcription factor"/>
    <property type="match status" value="1"/>
</dbReference>
<evidence type="ECO:0000256" key="2">
    <source>
        <dbReference type="ARBA" id="ARBA00022737"/>
    </source>
</evidence>
<evidence type="ECO:0000259" key="8">
    <source>
        <dbReference type="PROSITE" id="PS50090"/>
    </source>
</evidence>